<sequence length="433" mass="48077">MNASSYFKFSAVWPSGSDDVAEISLQVGSRVISRIADTEKQKVRDYFRASSTGLALWLADNWWRLRWETIRDFRLPSVDWRLRHELNSASGGALWPPVMIFSVGDRIAFAPSVGKNVVNGPQTYFEFPMGMVGAEEYEQELDGFFEAVRGHCARTVDGKALDALLGQIATERQDPELAAWRRLEACLGFDPDAAPDEVIGALVEMEDIAGEDGVEEAAHAQPGSNAAQSLSLVIEATRDSKVELNLDLADGLLRDQNFPRHVSPWTMAEEAAKELRAVIGVPKGPLKNGTMEDIFKARWADLKSATATARKLQYGARIGGKKTSHVALQTLTPHDRRFELTRQFGDAVWHKDTDFGIVSRAKSDRQKFQRAFAHSLLCPFDDLQRVIDVNDPTQEAMHAAALAFGVHQSVVRNQLVYKGYLPFENTTEEAEAA</sequence>
<dbReference type="RefSeq" id="WP_016445853.1">
    <property type="nucleotide sequence ID" value="NZ_CP141274.1"/>
</dbReference>
<accession>A0A1H3SFI1</accession>
<reference evidence="1 2" key="1">
    <citation type="submission" date="2016-10" db="EMBL/GenBank/DDBJ databases">
        <authorList>
            <person name="de Groot N.N."/>
        </authorList>
    </citation>
    <scope>NUCLEOTIDE SEQUENCE [LARGE SCALE GENOMIC DNA]</scope>
    <source>
        <strain evidence="1 2">LMG 24775</strain>
    </source>
</reference>
<name>A0A1H3SFI1_9BURK</name>
<dbReference type="GeneID" id="94692531"/>
<proteinExistence type="predicted"/>
<evidence type="ECO:0000313" key="1">
    <source>
        <dbReference type="EMBL" id="SDZ36756.1"/>
    </source>
</evidence>
<dbReference type="Proteomes" id="UP000183417">
    <property type="component" value="Unassembled WGS sequence"/>
</dbReference>
<dbReference type="AlphaFoldDB" id="A0A1H3SFI1"/>
<dbReference type="EMBL" id="FNPE01000020">
    <property type="protein sequence ID" value="SDZ36756.1"/>
    <property type="molecule type" value="Genomic_DNA"/>
</dbReference>
<evidence type="ECO:0000313" key="2">
    <source>
        <dbReference type="Proteomes" id="UP000183417"/>
    </source>
</evidence>
<organism evidence="1 2">
    <name type="scientific">Delftia lacustris</name>
    <dbReference type="NCBI Taxonomy" id="558537"/>
    <lineage>
        <taxon>Bacteria</taxon>
        <taxon>Pseudomonadati</taxon>
        <taxon>Pseudomonadota</taxon>
        <taxon>Betaproteobacteria</taxon>
        <taxon>Burkholderiales</taxon>
        <taxon>Comamonadaceae</taxon>
        <taxon>Delftia</taxon>
    </lineage>
</organism>
<protein>
    <submittedName>
        <fullName evidence="1">Uncharacterized protein</fullName>
    </submittedName>
</protein>
<gene>
    <name evidence="1" type="ORF">SAMN05421547_1209</name>
</gene>